<proteinExistence type="predicted"/>
<name>A0ABN1R0G0_9ACTN</name>
<dbReference type="EMBL" id="BAAAHQ010000046">
    <property type="protein sequence ID" value="GAA0950114.1"/>
    <property type="molecule type" value="Genomic_DNA"/>
</dbReference>
<evidence type="ECO:0000313" key="1">
    <source>
        <dbReference type="EMBL" id="GAA0950114.1"/>
    </source>
</evidence>
<dbReference type="RefSeq" id="WP_343954476.1">
    <property type="nucleotide sequence ID" value="NZ_BAAAHQ010000046.1"/>
</dbReference>
<protein>
    <submittedName>
        <fullName evidence="1">Uncharacterized protein</fullName>
    </submittedName>
</protein>
<sequence length="124" mass="13359">MATSTQEYPALAANAAIAAEHARDIAAQHLPSRAEDAYRLVQALMVCALTSTGDGDTVKLITEASSLTGVRFEVHYTPLHLLYSPIGGAWEVVSTVADAYGDRPTKNSDYGRLIYGDLRTCRDT</sequence>
<dbReference type="Proteomes" id="UP001501578">
    <property type="component" value="Unassembled WGS sequence"/>
</dbReference>
<keyword evidence="2" id="KW-1185">Reference proteome</keyword>
<accession>A0ABN1R0G0</accession>
<organism evidence="1 2">
    <name type="scientific">Nonomuraea longicatena</name>
    <dbReference type="NCBI Taxonomy" id="83682"/>
    <lineage>
        <taxon>Bacteria</taxon>
        <taxon>Bacillati</taxon>
        <taxon>Actinomycetota</taxon>
        <taxon>Actinomycetes</taxon>
        <taxon>Streptosporangiales</taxon>
        <taxon>Streptosporangiaceae</taxon>
        <taxon>Nonomuraea</taxon>
    </lineage>
</organism>
<reference evidence="1 2" key="1">
    <citation type="journal article" date="2019" name="Int. J. Syst. Evol. Microbiol.">
        <title>The Global Catalogue of Microorganisms (GCM) 10K type strain sequencing project: providing services to taxonomists for standard genome sequencing and annotation.</title>
        <authorList>
            <consortium name="The Broad Institute Genomics Platform"/>
            <consortium name="The Broad Institute Genome Sequencing Center for Infectious Disease"/>
            <person name="Wu L."/>
            <person name="Ma J."/>
        </authorList>
    </citation>
    <scope>NUCLEOTIDE SEQUENCE [LARGE SCALE GENOMIC DNA]</scope>
    <source>
        <strain evidence="1 2">JCM 11136</strain>
    </source>
</reference>
<gene>
    <name evidence="1" type="ORF">GCM10009560_69180</name>
</gene>
<evidence type="ECO:0000313" key="2">
    <source>
        <dbReference type="Proteomes" id="UP001501578"/>
    </source>
</evidence>
<comment type="caution">
    <text evidence="1">The sequence shown here is derived from an EMBL/GenBank/DDBJ whole genome shotgun (WGS) entry which is preliminary data.</text>
</comment>